<dbReference type="EMBL" id="BAABFL010000463">
    <property type="protein sequence ID" value="GAA4651806.1"/>
    <property type="molecule type" value="Genomic_DNA"/>
</dbReference>
<dbReference type="NCBIfam" id="TIGR00276">
    <property type="entry name" value="tRNA epoxyqueuosine(34) reductase QueG"/>
    <property type="match status" value="1"/>
</dbReference>
<dbReference type="HAMAP" id="MF_00916">
    <property type="entry name" value="QueG"/>
    <property type="match status" value="1"/>
</dbReference>
<reference evidence="12" key="1">
    <citation type="journal article" date="2019" name="Int. J. Syst. Evol. Microbiol.">
        <title>The Global Catalogue of Microorganisms (GCM) 10K type strain sequencing project: providing services to taxonomists for standard genome sequencing and annotation.</title>
        <authorList>
            <consortium name="The Broad Institute Genomics Platform"/>
            <consortium name="The Broad Institute Genome Sequencing Center for Infectious Disease"/>
            <person name="Wu L."/>
            <person name="Ma J."/>
        </authorList>
    </citation>
    <scope>NUCLEOTIDE SEQUENCE [LARGE SCALE GENOMIC DNA]</scope>
    <source>
        <strain evidence="12">JCM 17805</strain>
    </source>
</reference>
<comment type="function">
    <text evidence="9">Catalyzes the conversion of epoxyqueuosine (oQ) to queuosine (Q), which is a hypermodified base found in the wobble positions of tRNA(Asp), tRNA(Asn), tRNA(His) and tRNA(Tyr).</text>
</comment>
<evidence type="ECO:0000313" key="11">
    <source>
        <dbReference type="EMBL" id="GAA4651806.1"/>
    </source>
</evidence>
<dbReference type="SUPFAM" id="SSF46548">
    <property type="entry name" value="alpha-helical ferredoxin"/>
    <property type="match status" value="1"/>
</dbReference>
<proteinExistence type="inferred from homology"/>
<dbReference type="PROSITE" id="PS00198">
    <property type="entry name" value="4FE4S_FER_1"/>
    <property type="match status" value="1"/>
</dbReference>
<feature type="binding site" evidence="9">
    <location>
        <position position="191"/>
    </location>
    <ligand>
        <name>[4Fe-4S] cluster</name>
        <dbReference type="ChEBI" id="CHEBI:49883"/>
        <label>1</label>
    </ligand>
</feature>
<feature type="binding site" evidence="9">
    <location>
        <position position="133"/>
    </location>
    <ligand>
        <name>cob(II)alamin</name>
        <dbReference type="ChEBI" id="CHEBI:16304"/>
    </ligand>
</feature>
<dbReference type="InterPro" id="IPR013542">
    <property type="entry name" value="QueG_DUF1730"/>
</dbReference>
<keyword evidence="1 9" id="KW-0004">4Fe-4S</keyword>
<evidence type="ECO:0000256" key="3">
    <source>
        <dbReference type="ARBA" id="ARBA00022694"/>
    </source>
</evidence>
<dbReference type="InterPro" id="IPR017900">
    <property type="entry name" value="4Fe4S_Fe_S_CS"/>
</dbReference>
<dbReference type="EC" id="1.17.99.6" evidence="9"/>
<dbReference type="Proteomes" id="UP001500604">
    <property type="component" value="Unassembled WGS sequence"/>
</dbReference>
<keyword evidence="7 9" id="KW-0408">Iron</keyword>
<evidence type="ECO:0000256" key="5">
    <source>
        <dbReference type="ARBA" id="ARBA00022785"/>
    </source>
</evidence>
<keyword evidence="6 9" id="KW-0560">Oxidoreductase</keyword>
<keyword evidence="9" id="KW-0846">Cobalamin</keyword>
<feature type="binding site" evidence="9">
    <location>
        <position position="168"/>
    </location>
    <ligand>
        <name>cob(II)alamin</name>
        <dbReference type="ChEBI" id="CHEBI:16304"/>
    </ligand>
</feature>
<feature type="binding site" evidence="9">
    <location>
        <position position="188"/>
    </location>
    <ligand>
        <name>[4Fe-4S] cluster</name>
        <dbReference type="ChEBI" id="CHEBI:49883"/>
        <label>1</label>
    </ligand>
</feature>
<feature type="binding site" evidence="9">
    <location>
        <position position="154"/>
    </location>
    <ligand>
        <name>cob(II)alamin</name>
        <dbReference type="ChEBI" id="CHEBI:16304"/>
    </ligand>
</feature>
<dbReference type="PANTHER" id="PTHR30002:SF4">
    <property type="entry name" value="EPOXYQUEUOSINE REDUCTASE"/>
    <property type="match status" value="1"/>
</dbReference>
<feature type="binding site" evidence="9">
    <location>
        <position position="198"/>
    </location>
    <ligand>
        <name>[4Fe-4S] cluster</name>
        <dbReference type="ChEBI" id="CHEBI:49883"/>
        <label>2</label>
    </ligand>
</feature>
<feature type="binding site" evidence="9">
    <location>
        <position position="241"/>
    </location>
    <ligand>
        <name>[4Fe-4S] cluster</name>
        <dbReference type="ChEBI" id="CHEBI:49883"/>
        <label>2</label>
    </ligand>
</feature>
<evidence type="ECO:0000256" key="4">
    <source>
        <dbReference type="ARBA" id="ARBA00022723"/>
    </source>
</evidence>
<name>A0ABP8V7D6_9GAMM</name>
<evidence type="ECO:0000256" key="2">
    <source>
        <dbReference type="ARBA" id="ARBA00022490"/>
    </source>
</evidence>
<accession>A0ABP8V7D6</accession>
<feature type="binding site" evidence="9">
    <location>
        <position position="157"/>
    </location>
    <ligand>
        <name>cob(II)alamin</name>
        <dbReference type="ChEBI" id="CHEBI:16304"/>
    </ligand>
</feature>
<comment type="caution">
    <text evidence="11">The sequence shown here is derived from an EMBL/GenBank/DDBJ whole genome shotgun (WGS) entry which is preliminary data.</text>
</comment>
<keyword evidence="4 9" id="KW-0479">Metal-binding</keyword>
<dbReference type="PROSITE" id="PS51379">
    <property type="entry name" value="4FE4S_FER_2"/>
    <property type="match status" value="1"/>
</dbReference>
<dbReference type="Pfam" id="PF08331">
    <property type="entry name" value="QueG_DUF1730"/>
    <property type="match status" value="1"/>
</dbReference>
<gene>
    <name evidence="9 11" type="primary">queG</name>
    <name evidence="11" type="ORF">GCM10023116_40900</name>
</gene>
<comment type="cofactor">
    <cofactor evidence="9">
        <name>[4Fe-4S] cluster</name>
        <dbReference type="ChEBI" id="CHEBI:49883"/>
    </cofactor>
    <text evidence="9">Binds 2 [4Fe-4S] clusters per monomer.</text>
</comment>
<feature type="binding site" evidence="9">
    <location>
        <begin position="241"/>
        <end position="242"/>
    </location>
    <ligand>
        <name>cob(II)alamin</name>
        <dbReference type="ChEBI" id="CHEBI:16304"/>
    </ligand>
</feature>
<feature type="binding site" evidence="9">
    <location>
        <position position="56"/>
    </location>
    <ligand>
        <name>cob(II)alamin</name>
        <dbReference type="ChEBI" id="CHEBI:16304"/>
    </ligand>
</feature>
<keyword evidence="9" id="KW-0170">Cobalt</keyword>
<keyword evidence="2 9" id="KW-0963">Cytoplasm</keyword>
<organism evidence="11 12">
    <name type="scientific">Kistimonas scapharcae</name>
    <dbReference type="NCBI Taxonomy" id="1036133"/>
    <lineage>
        <taxon>Bacteria</taxon>
        <taxon>Pseudomonadati</taxon>
        <taxon>Pseudomonadota</taxon>
        <taxon>Gammaproteobacteria</taxon>
        <taxon>Oceanospirillales</taxon>
        <taxon>Endozoicomonadaceae</taxon>
        <taxon>Kistimonas</taxon>
    </lineage>
</organism>
<keyword evidence="12" id="KW-1185">Reference proteome</keyword>
<comment type="cofactor">
    <cofactor evidence="9">
        <name>cob(II)alamin</name>
        <dbReference type="ChEBI" id="CHEBI:16304"/>
    </cofactor>
</comment>
<evidence type="ECO:0000259" key="10">
    <source>
        <dbReference type="PROSITE" id="PS51379"/>
    </source>
</evidence>
<comment type="catalytic activity">
    <reaction evidence="9">
        <text>epoxyqueuosine(34) in tRNA + AH2 = queuosine(34) in tRNA + A + H2O</text>
        <dbReference type="Rhea" id="RHEA:32159"/>
        <dbReference type="Rhea" id="RHEA-COMP:18571"/>
        <dbReference type="Rhea" id="RHEA-COMP:18582"/>
        <dbReference type="ChEBI" id="CHEBI:13193"/>
        <dbReference type="ChEBI" id="CHEBI:15377"/>
        <dbReference type="ChEBI" id="CHEBI:17499"/>
        <dbReference type="ChEBI" id="CHEBI:194431"/>
        <dbReference type="ChEBI" id="CHEBI:194443"/>
        <dbReference type="EC" id="1.17.99.6"/>
    </reaction>
</comment>
<sequence length="358" mass="40307">MLDLANAIKQWGRELGFQAVGITDVDLGEHEQHLQSWLGRHFHGEMTYMADHGNKRSRPAELVPGTLRVISVRMDYLPADTDAVRILKDSSKAYISRYSLGRDYHKVIRKRLQQLASRIEEQVGQFGYRAFVDSAPVLEKAIAMKAGLGWIGKNTLLMNQKAGSWFFLGELFTDLPLPVDKSQETMHCGSCFACRDVCPTDAIVGPHQLDARRCISYLTIELKGAIPVEFRKAIGNRVFGCDDCQLICPWNKFAKSTAETDFLPRHQLDSTDLAGLFLWTEQEFLDRTAGSPIRRTGFEGWLRNLAVGLGNAPSSEKVIKALEARLDYPSELVREHVQWALSQHNKDGCRQTTDDVRG</sequence>
<feature type="binding site" evidence="9">
    <location>
        <position position="216"/>
    </location>
    <ligand>
        <name>cob(II)alamin</name>
        <dbReference type="ChEBI" id="CHEBI:16304"/>
    </ligand>
</feature>
<keyword evidence="5 9" id="KW-0671">Queuosine biosynthesis</keyword>
<feature type="binding site" evidence="9">
    <location>
        <position position="244"/>
    </location>
    <ligand>
        <name>[4Fe-4S] cluster</name>
        <dbReference type="ChEBI" id="CHEBI:49883"/>
        <label>2</label>
    </ligand>
</feature>
<comment type="subunit">
    <text evidence="9">Monomer.</text>
</comment>
<feature type="binding site" evidence="9">
    <location>
        <position position="194"/>
    </location>
    <ligand>
        <name>[4Fe-4S] cluster</name>
        <dbReference type="ChEBI" id="CHEBI:49883"/>
        <label>1</label>
    </ligand>
</feature>
<comment type="similarity">
    <text evidence="9">Belongs to the QueG family.</text>
</comment>
<evidence type="ECO:0000256" key="7">
    <source>
        <dbReference type="ARBA" id="ARBA00023004"/>
    </source>
</evidence>
<comment type="caution">
    <text evidence="9">Lacks conserved residue(s) required for the propagation of feature annotation.</text>
</comment>
<evidence type="ECO:0000256" key="8">
    <source>
        <dbReference type="ARBA" id="ARBA00023014"/>
    </source>
</evidence>
<comment type="pathway">
    <text evidence="9">tRNA modification; tRNA-queuosine biosynthesis.</text>
</comment>
<feature type="active site" description="Proton donor" evidence="9">
    <location>
        <position position="133"/>
    </location>
</feature>
<evidence type="ECO:0000256" key="1">
    <source>
        <dbReference type="ARBA" id="ARBA00022485"/>
    </source>
</evidence>
<dbReference type="RefSeq" id="WP_345198255.1">
    <property type="nucleotide sequence ID" value="NZ_BAABFL010000463.1"/>
</dbReference>
<keyword evidence="8 9" id="KW-0411">Iron-sulfur</keyword>
<feature type="binding site" evidence="9">
    <location>
        <position position="223"/>
    </location>
    <ligand>
        <name>tRNA</name>
        <dbReference type="ChEBI" id="CHEBI:17843"/>
    </ligand>
</feature>
<dbReference type="Gene3D" id="3.30.70.20">
    <property type="match status" value="1"/>
</dbReference>
<keyword evidence="3 9" id="KW-0819">tRNA processing</keyword>
<dbReference type="PANTHER" id="PTHR30002">
    <property type="entry name" value="EPOXYQUEUOSINE REDUCTASE"/>
    <property type="match status" value="1"/>
</dbReference>
<feature type="binding site" evidence="9">
    <location>
        <position position="248"/>
    </location>
    <ligand>
        <name>[4Fe-4S] cluster</name>
        <dbReference type="ChEBI" id="CHEBI:49883"/>
        <label>1</label>
    </ligand>
</feature>
<feature type="binding site" evidence="9">
    <location>
        <position position="214"/>
    </location>
    <ligand>
        <name>[4Fe-4S] cluster</name>
        <dbReference type="ChEBI" id="CHEBI:49883"/>
        <label>2</label>
    </ligand>
</feature>
<evidence type="ECO:0000313" key="12">
    <source>
        <dbReference type="Proteomes" id="UP001500604"/>
    </source>
</evidence>
<dbReference type="InterPro" id="IPR004453">
    <property type="entry name" value="QueG"/>
</dbReference>
<protein>
    <recommendedName>
        <fullName evidence="9">Epoxyqueuosine reductase</fullName>
        <ecNumber evidence="9">1.17.99.6</ecNumber>
    </recommendedName>
    <alternativeName>
        <fullName evidence="9">Queuosine biosynthesis protein QueG</fullName>
    </alternativeName>
</protein>
<dbReference type="InterPro" id="IPR017896">
    <property type="entry name" value="4Fe4S_Fe-S-bd"/>
</dbReference>
<comment type="subcellular location">
    <subcellularLocation>
        <location evidence="9">Cytoplasm</location>
    </subcellularLocation>
</comment>
<feature type="domain" description="4Fe-4S ferredoxin-type" evidence="10">
    <location>
        <begin position="175"/>
        <end position="208"/>
    </location>
</feature>
<evidence type="ECO:0000256" key="9">
    <source>
        <dbReference type="HAMAP-Rule" id="MF_00916"/>
    </source>
</evidence>
<evidence type="ECO:0000256" key="6">
    <source>
        <dbReference type="ARBA" id="ARBA00023002"/>
    </source>
</evidence>
<dbReference type="Pfam" id="PF13484">
    <property type="entry name" value="Fer4_16"/>
    <property type="match status" value="1"/>
</dbReference>